<sequence length="177" mass="19287">MLFKPLALATVVLSALQVRATDTAKNIVVPPLHEITISTTEYVDKMEKLTPENVVYEGPKVYANIKTLTNVIRVASGRISDIKGAVLSDNDQSFITDALITAAYAEISFLKDLLAKHDLLTKGGIASIGEAIRCMKSFDDPYGDRLIALIPHFQSSVEDGFKELTAVYEALLNAYPA</sequence>
<gene>
    <name evidence="2" type="ORF">PT974_09545</name>
</gene>
<evidence type="ECO:0000256" key="1">
    <source>
        <dbReference type="SAM" id="SignalP"/>
    </source>
</evidence>
<proteinExistence type="predicted"/>
<organism evidence="2 3">
    <name type="scientific">Cladobotryum mycophilum</name>
    <dbReference type="NCBI Taxonomy" id="491253"/>
    <lineage>
        <taxon>Eukaryota</taxon>
        <taxon>Fungi</taxon>
        <taxon>Dikarya</taxon>
        <taxon>Ascomycota</taxon>
        <taxon>Pezizomycotina</taxon>
        <taxon>Sordariomycetes</taxon>
        <taxon>Hypocreomycetidae</taxon>
        <taxon>Hypocreales</taxon>
        <taxon>Hypocreaceae</taxon>
        <taxon>Cladobotryum</taxon>
    </lineage>
</organism>
<feature type="chain" id="PRO_5045790006" description="Antigenic cell wall galactomannoprotein" evidence="1">
    <location>
        <begin position="21"/>
        <end position="177"/>
    </location>
</feature>
<feature type="signal peptide" evidence="1">
    <location>
        <begin position="1"/>
        <end position="20"/>
    </location>
</feature>
<reference evidence="2 3" key="1">
    <citation type="submission" date="2024-01" db="EMBL/GenBank/DDBJ databases">
        <title>Complete genome of Cladobotryum mycophilum ATHUM6906.</title>
        <authorList>
            <person name="Christinaki A.C."/>
            <person name="Myridakis A.I."/>
            <person name="Kouvelis V.N."/>
        </authorList>
    </citation>
    <scope>NUCLEOTIDE SEQUENCE [LARGE SCALE GENOMIC DNA]</scope>
    <source>
        <strain evidence="2 3">ATHUM6906</strain>
    </source>
</reference>
<protein>
    <recommendedName>
        <fullName evidence="4">Antigenic cell wall galactomannoprotein</fullName>
    </recommendedName>
</protein>
<comment type="caution">
    <text evidence="2">The sequence shown here is derived from an EMBL/GenBank/DDBJ whole genome shotgun (WGS) entry which is preliminary data.</text>
</comment>
<evidence type="ECO:0000313" key="2">
    <source>
        <dbReference type="EMBL" id="KAK5991265.1"/>
    </source>
</evidence>
<evidence type="ECO:0000313" key="3">
    <source>
        <dbReference type="Proteomes" id="UP001338125"/>
    </source>
</evidence>
<dbReference type="EMBL" id="JAVFKD010000014">
    <property type="protein sequence ID" value="KAK5991265.1"/>
    <property type="molecule type" value="Genomic_DNA"/>
</dbReference>
<evidence type="ECO:0008006" key="4">
    <source>
        <dbReference type="Google" id="ProtNLM"/>
    </source>
</evidence>
<name>A0ABR0SHQ2_9HYPO</name>
<keyword evidence="1" id="KW-0732">Signal</keyword>
<dbReference type="Proteomes" id="UP001338125">
    <property type="component" value="Unassembled WGS sequence"/>
</dbReference>
<keyword evidence="3" id="KW-1185">Reference proteome</keyword>
<accession>A0ABR0SHQ2</accession>